<dbReference type="GO" id="GO:0004521">
    <property type="term" value="F:RNA endonuclease activity"/>
    <property type="evidence" value="ECO:0007669"/>
    <property type="project" value="TreeGrafter"/>
</dbReference>
<dbReference type="Proteomes" id="UP000070578">
    <property type="component" value="Unassembled WGS sequence"/>
</dbReference>
<dbReference type="GO" id="GO:0016075">
    <property type="term" value="P:rRNA catabolic process"/>
    <property type="evidence" value="ECO:0007669"/>
    <property type="project" value="TreeGrafter"/>
</dbReference>
<feature type="compositionally biased region" description="Polar residues" evidence="1">
    <location>
        <begin position="1"/>
        <end position="11"/>
    </location>
</feature>
<reference evidence="2 3" key="2">
    <citation type="submission" date="2016-03" db="EMBL/GenBank/DDBJ databases">
        <title>New uncultured bacterium of the family Gallionellaceae from acid mine drainage: description and reconstruction of genome based on metagenomic analysis of microbial community.</title>
        <authorList>
            <person name="Kadnikov V."/>
            <person name="Ivasenko D."/>
            <person name="Beletsky A."/>
            <person name="Mardanov A."/>
            <person name="Danilova E."/>
            <person name="Pimenov N."/>
            <person name="Karnachuk O."/>
            <person name="Ravin N."/>
        </authorList>
    </citation>
    <scope>NUCLEOTIDE SEQUENCE [LARGE SCALE GENOMIC DNA]</scope>
    <source>
        <strain evidence="2">ShG14-8</strain>
    </source>
</reference>
<reference evidence="2 3" key="1">
    <citation type="submission" date="2016-02" db="EMBL/GenBank/DDBJ databases">
        <authorList>
            <person name="Wen L."/>
            <person name="He K."/>
            <person name="Yang H."/>
        </authorList>
    </citation>
    <scope>NUCLEOTIDE SEQUENCE [LARGE SCALE GENOMIC DNA]</scope>
    <source>
        <strain evidence="2">ShG14-8</strain>
    </source>
</reference>
<dbReference type="InterPro" id="IPR011067">
    <property type="entry name" value="Plasmid_toxin/cell-grow_inhib"/>
</dbReference>
<dbReference type="PANTHER" id="PTHR33988">
    <property type="entry name" value="ENDORIBONUCLEASE MAZF-RELATED"/>
    <property type="match status" value="1"/>
</dbReference>
<dbReference type="EMBL" id="LSLI01000056">
    <property type="protein sequence ID" value="KXS31785.1"/>
    <property type="molecule type" value="Genomic_DNA"/>
</dbReference>
<proteinExistence type="predicted"/>
<dbReference type="Gene3D" id="2.30.30.110">
    <property type="match status" value="1"/>
</dbReference>
<accession>A0A139BSS0</accession>
<comment type="caution">
    <text evidence="2">The sequence shown here is derived from an EMBL/GenBank/DDBJ whole genome shotgun (WGS) entry which is preliminary data.</text>
</comment>
<dbReference type="Pfam" id="PF02452">
    <property type="entry name" value="PemK_toxin"/>
    <property type="match status" value="1"/>
</dbReference>
<evidence type="ECO:0000313" key="2">
    <source>
        <dbReference type="EMBL" id="KXS31785.1"/>
    </source>
</evidence>
<gene>
    <name evidence="2" type="ORF">AWT59_2084</name>
</gene>
<feature type="region of interest" description="Disordered" evidence="1">
    <location>
        <begin position="1"/>
        <end position="23"/>
    </location>
</feature>
<dbReference type="InterPro" id="IPR003477">
    <property type="entry name" value="PemK-like"/>
</dbReference>
<dbReference type="PATRIC" id="fig|1796491.3.peg.2274"/>
<evidence type="ECO:0000256" key="1">
    <source>
        <dbReference type="SAM" id="MobiDB-lite"/>
    </source>
</evidence>
<dbReference type="PANTHER" id="PTHR33988:SF3">
    <property type="entry name" value="ENDORIBONUCLEASE TOXIN CHPB-RELATED"/>
    <property type="match status" value="1"/>
</dbReference>
<evidence type="ECO:0000313" key="3">
    <source>
        <dbReference type="Proteomes" id="UP000070578"/>
    </source>
</evidence>
<dbReference type="GO" id="GO:0003677">
    <property type="term" value="F:DNA binding"/>
    <property type="evidence" value="ECO:0007669"/>
    <property type="project" value="InterPro"/>
</dbReference>
<name>A0A139BSS0_9PROT</name>
<dbReference type="GO" id="GO:0006402">
    <property type="term" value="P:mRNA catabolic process"/>
    <property type="evidence" value="ECO:0007669"/>
    <property type="project" value="TreeGrafter"/>
</dbReference>
<sequence length="139" mass="15447">MVIGKNTATGQTAGGKPKPKSWTPDRQEIIWIDCNPQVGREMRDVHPFLVLSPRIFNEKTSLVIGLPMTTAEYNADNPFAVAVGKTSGRKTGQTSYVLCHQPKSFDWRLRKAKAHPLGVLSNTLFAQVCERLNQIIQVS</sequence>
<organism evidence="2 3">
    <name type="scientific">Candidatus Gallionella acididurans</name>
    <dbReference type="NCBI Taxonomy" id="1796491"/>
    <lineage>
        <taxon>Bacteria</taxon>
        <taxon>Pseudomonadati</taxon>
        <taxon>Pseudomonadota</taxon>
        <taxon>Betaproteobacteria</taxon>
        <taxon>Nitrosomonadales</taxon>
        <taxon>Gallionellaceae</taxon>
        <taxon>Gallionella</taxon>
    </lineage>
</organism>
<dbReference type="SUPFAM" id="SSF50118">
    <property type="entry name" value="Cell growth inhibitor/plasmid maintenance toxic component"/>
    <property type="match status" value="1"/>
</dbReference>
<protein>
    <submittedName>
        <fullName evidence="2">Transcriptional modulator of MazE/toxin, MazF</fullName>
    </submittedName>
</protein>
<dbReference type="AlphaFoldDB" id="A0A139BSS0"/>